<keyword evidence="3" id="KW-1185">Reference proteome</keyword>
<organism evidence="2 3">
    <name type="scientific">Streptodolium elevatio</name>
    <dbReference type="NCBI Taxonomy" id="3157996"/>
    <lineage>
        <taxon>Bacteria</taxon>
        <taxon>Bacillati</taxon>
        <taxon>Actinomycetota</taxon>
        <taxon>Actinomycetes</taxon>
        <taxon>Kitasatosporales</taxon>
        <taxon>Streptomycetaceae</taxon>
        <taxon>Streptodolium</taxon>
    </lineage>
</organism>
<reference evidence="2 3" key="1">
    <citation type="submission" date="2024-06" db="EMBL/GenBank/DDBJ databases">
        <title>The Natural Products Discovery Center: Release of the First 8490 Sequenced Strains for Exploring Actinobacteria Biosynthetic Diversity.</title>
        <authorList>
            <person name="Kalkreuter E."/>
            <person name="Kautsar S.A."/>
            <person name="Yang D."/>
            <person name="Bader C.D."/>
            <person name="Teijaro C.N."/>
            <person name="Fluegel L."/>
            <person name="Davis C.M."/>
            <person name="Simpson J.R."/>
            <person name="Lauterbach L."/>
            <person name="Steele A.D."/>
            <person name="Gui C."/>
            <person name="Meng S."/>
            <person name="Li G."/>
            <person name="Viehrig K."/>
            <person name="Ye F."/>
            <person name="Su P."/>
            <person name="Kiefer A.F."/>
            <person name="Nichols A."/>
            <person name="Cepeda A.J."/>
            <person name="Yan W."/>
            <person name="Fan B."/>
            <person name="Jiang Y."/>
            <person name="Adhikari A."/>
            <person name="Zheng C.-J."/>
            <person name="Schuster L."/>
            <person name="Cowan T.M."/>
            <person name="Smanski M.J."/>
            <person name="Chevrette M.G."/>
            <person name="De Carvalho L.P.S."/>
            <person name="Shen B."/>
        </authorList>
    </citation>
    <scope>NUCLEOTIDE SEQUENCE [LARGE SCALE GENOMIC DNA]</scope>
    <source>
        <strain evidence="2 3">NPDC048946</strain>
    </source>
</reference>
<dbReference type="EMBL" id="JBEZFP010000043">
    <property type="protein sequence ID" value="MEU8135448.1"/>
    <property type="molecule type" value="Genomic_DNA"/>
</dbReference>
<evidence type="ECO:0000313" key="3">
    <source>
        <dbReference type="Proteomes" id="UP001551482"/>
    </source>
</evidence>
<comment type="caution">
    <text evidence="2">The sequence shown here is derived from an EMBL/GenBank/DDBJ whole genome shotgun (WGS) entry which is preliminary data.</text>
</comment>
<proteinExistence type="predicted"/>
<evidence type="ECO:0000256" key="1">
    <source>
        <dbReference type="SAM" id="SignalP"/>
    </source>
</evidence>
<dbReference type="PROSITE" id="PS51257">
    <property type="entry name" value="PROKAR_LIPOPROTEIN"/>
    <property type="match status" value="1"/>
</dbReference>
<sequence>MTRKSRVVRQVAVALGVAVAAVACSSDDKADSAAAPPAVGSIPQLATMEGQALPLETYMLQPDQSAKILGARERMVEQCMTRQGFDFSFDLGASSGGTSSADFTKSQSEMRYLIDARAAASYGYHSPPLSAAEQASPPEPTAAEAQALQGTDGNGGCFAEVDAKLTERGVIIQDPALVVDINKGGMQRSLEDPRMKDAFTLWSRCMQERGYAYATPLDASNDPRWEAAETASPEEVATAVADTECMVANNVAGIWFAVESAYQKREIEANFEKLEEVRKAIDTSMRVAEEITAQA</sequence>
<feature type="chain" id="PRO_5046318494" description="Secreted protein" evidence="1">
    <location>
        <begin position="24"/>
        <end position="295"/>
    </location>
</feature>
<dbReference type="RefSeq" id="WP_358355201.1">
    <property type="nucleotide sequence ID" value="NZ_JBEZFP010000043.1"/>
</dbReference>
<gene>
    <name evidence="2" type="ORF">AB0C36_18235</name>
</gene>
<evidence type="ECO:0000313" key="2">
    <source>
        <dbReference type="EMBL" id="MEU8135448.1"/>
    </source>
</evidence>
<name>A0ABV3DI77_9ACTN</name>
<dbReference type="Proteomes" id="UP001551482">
    <property type="component" value="Unassembled WGS sequence"/>
</dbReference>
<feature type="signal peptide" evidence="1">
    <location>
        <begin position="1"/>
        <end position="23"/>
    </location>
</feature>
<evidence type="ECO:0008006" key="4">
    <source>
        <dbReference type="Google" id="ProtNLM"/>
    </source>
</evidence>
<keyword evidence="1" id="KW-0732">Signal</keyword>
<accession>A0ABV3DI77</accession>
<protein>
    <recommendedName>
        <fullName evidence="4">Secreted protein</fullName>
    </recommendedName>
</protein>